<dbReference type="GO" id="GO:0000981">
    <property type="term" value="F:DNA-binding transcription factor activity, RNA polymerase II-specific"/>
    <property type="evidence" value="ECO:0007669"/>
    <property type="project" value="TreeGrafter"/>
</dbReference>
<accession>A0A2I0TXJ0</accession>
<proteinExistence type="predicted"/>
<organism evidence="9 10">
    <name type="scientific">Limosa lapponica baueri</name>
    <dbReference type="NCBI Taxonomy" id="1758121"/>
    <lineage>
        <taxon>Eukaryota</taxon>
        <taxon>Metazoa</taxon>
        <taxon>Chordata</taxon>
        <taxon>Craniata</taxon>
        <taxon>Vertebrata</taxon>
        <taxon>Euteleostomi</taxon>
        <taxon>Archelosauria</taxon>
        <taxon>Archosauria</taxon>
        <taxon>Dinosauria</taxon>
        <taxon>Saurischia</taxon>
        <taxon>Theropoda</taxon>
        <taxon>Coelurosauria</taxon>
        <taxon>Aves</taxon>
        <taxon>Neognathae</taxon>
        <taxon>Neoaves</taxon>
        <taxon>Charadriiformes</taxon>
        <taxon>Scolopacidae</taxon>
        <taxon>Limosa</taxon>
    </lineage>
</organism>
<dbReference type="EMBL" id="KZ506730">
    <property type="protein sequence ID" value="PKU38499.1"/>
    <property type="molecule type" value="Genomic_DNA"/>
</dbReference>
<evidence type="ECO:0000256" key="5">
    <source>
        <dbReference type="ARBA" id="ARBA00023242"/>
    </source>
</evidence>
<dbReference type="PANTHER" id="PTHR11267">
    <property type="entry name" value="T-BOX PROTEIN-RELATED"/>
    <property type="match status" value="1"/>
</dbReference>
<evidence type="ECO:0000256" key="1">
    <source>
        <dbReference type="ARBA" id="ARBA00004123"/>
    </source>
</evidence>
<dbReference type="GO" id="GO:0000785">
    <property type="term" value="C:chromatin"/>
    <property type="evidence" value="ECO:0007669"/>
    <property type="project" value="TreeGrafter"/>
</dbReference>
<reference evidence="10" key="2">
    <citation type="submission" date="2017-12" db="EMBL/GenBank/DDBJ databases">
        <title>Genome sequence of the Bar-tailed Godwit (Limosa lapponica baueri).</title>
        <authorList>
            <person name="Lima N.C.B."/>
            <person name="Parody-Merino A.M."/>
            <person name="Battley P.F."/>
            <person name="Fidler A.E."/>
            <person name="Prosdocimi F."/>
        </authorList>
    </citation>
    <scope>NUCLEOTIDE SEQUENCE [LARGE SCALE GENOMIC DNA]</scope>
</reference>
<dbReference type="PROSITE" id="PS01264">
    <property type="entry name" value="TBOX_2"/>
    <property type="match status" value="1"/>
</dbReference>
<dbReference type="PROSITE" id="PS50252">
    <property type="entry name" value="TBOX_3"/>
    <property type="match status" value="1"/>
</dbReference>
<dbReference type="GO" id="GO:0001708">
    <property type="term" value="P:cell fate specification"/>
    <property type="evidence" value="ECO:0007669"/>
    <property type="project" value="TreeGrafter"/>
</dbReference>
<dbReference type="InterPro" id="IPR032060">
    <property type="entry name" value="MGA_dom"/>
</dbReference>
<evidence type="ECO:0000313" key="10">
    <source>
        <dbReference type="Proteomes" id="UP000233556"/>
    </source>
</evidence>
<dbReference type="InterPro" id="IPR008967">
    <property type="entry name" value="p53-like_TF_DNA-bd_sf"/>
</dbReference>
<sequence>MEKQQIVLGSRDGGTVSGAAPAFFVILKQQQGNGKADQGILVANRDACALASSVSTPIKSKVKTCLPADCVSGGITVTLDNNSMWNEFYHRNTEMILTKQGRRMFPYCRYWITGLDASQKYILVMDISPVDNHRYKWNGRWWEPSGKAEPHVLGRVFIHPESPSTGQYWMHQPVSFYKLKLTNNTLDQEGHIILHSMHRYLPRLHLVPADKATEVIQLNGPDVHTFTFPQTEFFAVTAYQNIQITQLKIDYNPFAKGFRDDGLNSRPQRDVKQNSNLELEGGDVLSTASIRGRPAEVDALDLHQRSLDSSFIAQNPSDIDLEKESFNAERDFLRFLDTDLSLGDMPKLKQEVSESPIASSYEGSSRVASPLDPNGHFNVVIKEEPVDDYDYESSICTQGISVKQEDTDEETDEYSNTDDDDPVLQKHLMRRSETDGIDGEFRSRKRVLTSPSGVAKAKMLKLDSGKMPVVYLEPCAVTKSTVKISELPQTMLSSCKKEKSPLSAILDSLPVCFENHKGSCSGTATVTEELILKKQSPGSKMSQKYSSVGEAQWALSKSPNFSLRGSVGCHFSAKEICGRKRPGILKNPMSLKSSGTNQNTLSSVTTKRGRPRKLKISKAGRPPKGIGKSVITSKNTSVGPGNILPDVKPDLEDVDGVLFVSFASKIPDFLLFPGQERQMISQKSKAGEGSFMVLLEMKCCVGGFQMYCDVPGGSSEGSLKNRSAFCSDKLDEYLENEGKLMETSMGFSSSTPTSPVVYQLPTKSTSYVRTLDSVLKKQSTIIPSTSYTFKPVPLSSTSRKTKTQTRQSSRAKSSYKPILPSPFPAKQKQNSSSGEKAAKSVSNSSLTNQADSFVVPALDENVLPKQISLRQAPHQHQSARPPGLSKSQVKLMDLEDCALWDGKPRTYITEERADISLATLLTAQASLKNKPIHKIIRRRAPPCNNDFCRLGCICASLALEKRQPTHCRRPDCMFGCTCLKRKVLLVKGGSKHKKIMKKAVRGNLVVYGTQEDQQEDEDVEEEGDGEEDELKQKEKKKRKRVEYTICDSEPEQPIRNCPLWVKVEGEIDPEPIYIPTPSVIEPVKSAVLPNPEVSLSSKHRSSSGTKPGRVYTPRPNPVIREEDKDPVYLYFESMMTCARVRAYEHRREEKKQQKDKSDSQSSSEREPELQSPEKATCEIDKDSDKSGEKSWWSSRSEGDSSSTSYVHHTTPGGPTKLIEIISDCNWEEDHNKILTILSQHINSNAPHCLKVGSFIIELASEHKAQDENHPPVYSSRVKISVPSYQDKDEKPEIPVLETPDSGVPSHKTPENLKYLRADTLDKLQEKLHGGKGLPFYAGISPAGKLVVYKRKANMSPSGLIQVNDKRFPQAKLLLGQMGALHPANRLAAYITGRLRPTVLGVSALSTVISKVASNAKAAASGTPSVQVPTTSTPKTTSSTSTTSTPTVTTLKTHVPAQRQIVIWSDVDV</sequence>
<evidence type="ECO:0000256" key="4">
    <source>
        <dbReference type="ARBA" id="ARBA00023163"/>
    </source>
</evidence>
<dbReference type="PANTHER" id="PTHR11267:SF32">
    <property type="entry name" value="MAX GENE-ASSOCIATED PROTEIN"/>
    <property type="match status" value="1"/>
</dbReference>
<feature type="region of interest" description="Disordered" evidence="7">
    <location>
        <begin position="585"/>
        <end position="641"/>
    </location>
</feature>
<evidence type="ECO:0000256" key="6">
    <source>
        <dbReference type="PROSITE-ProRule" id="PRU00201"/>
    </source>
</evidence>
<comment type="caution">
    <text evidence="6">Lacks conserved residue(s) required for the propagation of feature annotation.</text>
</comment>
<dbReference type="InterPro" id="IPR036960">
    <property type="entry name" value="T-box_sf"/>
</dbReference>
<dbReference type="InterPro" id="IPR001699">
    <property type="entry name" value="TF_T-box"/>
</dbReference>
<feature type="domain" description="T-box" evidence="8">
    <location>
        <begin position="79"/>
        <end position="260"/>
    </location>
</feature>
<feature type="region of interest" description="Disordered" evidence="7">
    <location>
        <begin position="1419"/>
        <end position="1447"/>
    </location>
</feature>
<evidence type="ECO:0000259" key="8">
    <source>
        <dbReference type="PROSITE" id="PS50252"/>
    </source>
</evidence>
<reference evidence="10" key="1">
    <citation type="submission" date="2017-11" db="EMBL/GenBank/DDBJ databases">
        <authorList>
            <person name="Lima N.C."/>
            <person name="Parody-Merino A.M."/>
            <person name="Battley P.F."/>
            <person name="Fidler A.E."/>
            <person name="Prosdocimi F."/>
        </authorList>
    </citation>
    <scope>NUCLEOTIDE SEQUENCE [LARGE SCALE GENOMIC DNA]</scope>
</reference>
<dbReference type="SMART" id="SM00425">
    <property type="entry name" value="TBOX"/>
    <property type="match status" value="1"/>
</dbReference>
<evidence type="ECO:0000256" key="7">
    <source>
        <dbReference type="SAM" id="MobiDB-lite"/>
    </source>
</evidence>
<feature type="region of interest" description="Disordered" evidence="7">
    <location>
        <begin position="351"/>
        <end position="373"/>
    </location>
</feature>
<dbReference type="Pfam" id="PF16059">
    <property type="entry name" value="MGA_dom"/>
    <property type="match status" value="1"/>
</dbReference>
<keyword evidence="3 6" id="KW-0238">DNA-binding</keyword>
<protein>
    <submittedName>
        <fullName evidence="9">Max gene-associated protein</fullName>
    </submittedName>
</protein>
<feature type="region of interest" description="Disordered" evidence="7">
    <location>
        <begin position="1009"/>
        <end position="1034"/>
    </location>
</feature>
<dbReference type="InterPro" id="IPR018186">
    <property type="entry name" value="TF_T-box_CS"/>
</dbReference>
<evidence type="ECO:0000256" key="2">
    <source>
        <dbReference type="ARBA" id="ARBA00023015"/>
    </source>
</evidence>
<dbReference type="OrthoDB" id="6119313at2759"/>
<dbReference type="SUPFAM" id="SSF49417">
    <property type="entry name" value="p53-like transcription factors"/>
    <property type="match status" value="1"/>
</dbReference>
<feature type="compositionally biased region" description="Polar residues" evidence="7">
    <location>
        <begin position="590"/>
        <end position="606"/>
    </location>
</feature>
<gene>
    <name evidence="9" type="ORF">llap_11199</name>
</gene>
<evidence type="ECO:0000256" key="3">
    <source>
        <dbReference type="ARBA" id="ARBA00023125"/>
    </source>
</evidence>
<dbReference type="InterPro" id="IPR046360">
    <property type="entry name" value="T-box_DNA-bd"/>
</dbReference>
<feature type="compositionally biased region" description="Low complexity" evidence="7">
    <location>
        <begin position="1190"/>
        <end position="1204"/>
    </location>
</feature>
<dbReference type="CDD" id="cd20195">
    <property type="entry name" value="T-box_MGA-like"/>
    <property type="match status" value="1"/>
</dbReference>
<feature type="compositionally biased region" description="Basic and acidic residues" evidence="7">
    <location>
        <begin position="1175"/>
        <end position="1188"/>
    </location>
</feature>
<feature type="compositionally biased region" description="Acidic residues" evidence="7">
    <location>
        <begin position="1012"/>
        <end position="1029"/>
    </location>
</feature>
<feature type="compositionally biased region" description="Basic residues" evidence="7">
    <location>
        <begin position="607"/>
        <end position="618"/>
    </location>
</feature>
<keyword evidence="4" id="KW-0804">Transcription</keyword>
<feature type="region of interest" description="Disordered" evidence="7">
    <location>
        <begin position="1145"/>
        <end position="1214"/>
    </location>
</feature>
<feature type="compositionally biased region" description="Acidic residues" evidence="7">
    <location>
        <begin position="406"/>
        <end position="421"/>
    </location>
</feature>
<dbReference type="PRINTS" id="PR00937">
    <property type="entry name" value="TBOX"/>
</dbReference>
<keyword evidence="2" id="KW-0805">Transcription regulation</keyword>
<evidence type="ECO:0000313" key="9">
    <source>
        <dbReference type="EMBL" id="PKU38499.1"/>
    </source>
</evidence>
<dbReference type="Gene3D" id="2.60.40.820">
    <property type="entry name" value="Transcription factor, T-box"/>
    <property type="match status" value="1"/>
</dbReference>
<feature type="compositionally biased region" description="Polar residues" evidence="7">
    <location>
        <begin position="630"/>
        <end position="639"/>
    </location>
</feature>
<feature type="region of interest" description="Disordered" evidence="7">
    <location>
        <begin position="792"/>
        <end position="845"/>
    </location>
</feature>
<dbReference type="Pfam" id="PF00907">
    <property type="entry name" value="T-box"/>
    <property type="match status" value="1"/>
</dbReference>
<feature type="region of interest" description="Disordered" evidence="7">
    <location>
        <begin position="1091"/>
        <end position="1119"/>
    </location>
</feature>
<dbReference type="GO" id="GO:0071339">
    <property type="term" value="C:MLL1 complex"/>
    <property type="evidence" value="ECO:0007669"/>
    <property type="project" value="TreeGrafter"/>
</dbReference>
<name>A0A2I0TXJ0_LIMLA</name>
<dbReference type="FunFam" id="2.60.40.820:FF:000009">
    <property type="entry name" value="MAX gene-associated protein isoform X1"/>
    <property type="match status" value="1"/>
</dbReference>
<feature type="region of interest" description="Disordered" evidence="7">
    <location>
        <begin position="398"/>
        <end position="421"/>
    </location>
</feature>
<feature type="compositionally biased region" description="Basic and acidic residues" evidence="7">
    <location>
        <begin position="1145"/>
        <end position="1168"/>
    </location>
</feature>
<feature type="compositionally biased region" description="Polar residues" evidence="7">
    <location>
        <begin position="356"/>
        <end position="367"/>
    </location>
</feature>
<keyword evidence="10" id="KW-1185">Reference proteome</keyword>
<dbReference type="GO" id="GO:0000978">
    <property type="term" value="F:RNA polymerase II cis-regulatory region sequence-specific DNA binding"/>
    <property type="evidence" value="ECO:0007669"/>
    <property type="project" value="InterPro"/>
</dbReference>
<dbReference type="GO" id="GO:0045893">
    <property type="term" value="P:positive regulation of DNA-templated transcription"/>
    <property type="evidence" value="ECO:0007669"/>
    <property type="project" value="InterPro"/>
</dbReference>
<dbReference type="Proteomes" id="UP000233556">
    <property type="component" value="Unassembled WGS sequence"/>
</dbReference>
<comment type="subcellular location">
    <subcellularLocation>
        <location evidence="1 6">Nucleus</location>
    </subcellularLocation>
</comment>
<feature type="compositionally biased region" description="Polar residues" evidence="7">
    <location>
        <begin position="827"/>
        <end position="845"/>
    </location>
</feature>
<keyword evidence="5 6" id="KW-0539">Nucleus</keyword>